<comment type="caution">
    <text evidence="4">The sequence shown here is derived from an EMBL/GenBank/DDBJ whole genome shotgun (WGS) entry which is preliminary data.</text>
</comment>
<reference evidence="4 5" key="1">
    <citation type="submission" date="2016-12" db="EMBL/GenBank/DDBJ databases">
        <title>The draft genome sequence of HSLHS2.</title>
        <authorList>
            <person name="Hu D."/>
            <person name="Wang L."/>
            <person name="Shao Z."/>
        </authorList>
    </citation>
    <scope>NUCLEOTIDE SEQUENCE [LARGE SCALE GENOMIC DNA]</scope>
    <source>
        <strain evidence="4">MCCC 1A06712</strain>
    </source>
</reference>
<proteinExistence type="inferred from homology"/>
<organism evidence="4 5">
    <name type="scientific">Marivivens niveibacter</name>
    <dbReference type="NCBI Taxonomy" id="1930667"/>
    <lineage>
        <taxon>Bacteria</taxon>
        <taxon>Pseudomonadati</taxon>
        <taxon>Pseudomonadota</taxon>
        <taxon>Alphaproteobacteria</taxon>
        <taxon>Rhodobacterales</taxon>
        <taxon>Paracoccaceae</taxon>
        <taxon>Marivivens group</taxon>
        <taxon>Marivivens</taxon>
    </lineage>
</organism>
<dbReference type="SUPFAM" id="SSF54637">
    <property type="entry name" value="Thioesterase/thiol ester dehydrase-isomerase"/>
    <property type="match status" value="1"/>
</dbReference>
<dbReference type="InterPro" id="IPR006683">
    <property type="entry name" value="Thioestr_dom"/>
</dbReference>
<name>A0A251WYH9_9RHOB</name>
<dbReference type="RefSeq" id="WP_086451662.1">
    <property type="nucleotide sequence ID" value="NZ_MSPP01000003.1"/>
</dbReference>
<evidence type="ECO:0000259" key="3">
    <source>
        <dbReference type="Pfam" id="PF03061"/>
    </source>
</evidence>
<dbReference type="PANTHER" id="PTHR21660">
    <property type="entry name" value="THIOESTERASE SUPERFAMILY MEMBER-RELATED"/>
    <property type="match status" value="1"/>
</dbReference>
<dbReference type="InterPro" id="IPR029069">
    <property type="entry name" value="HotDog_dom_sf"/>
</dbReference>
<evidence type="ECO:0000256" key="1">
    <source>
        <dbReference type="ARBA" id="ARBA00008324"/>
    </source>
</evidence>
<accession>A0A251WYH9</accession>
<keyword evidence="2" id="KW-0378">Hydrolase</keyword>
<dbReference type="PANTHER" id="PTHR21660:SF1">
    <property type="entry name" value="ACYL-COENZYME A THIOESTERASE 13"/>
    <property type="match status" value="1"/>
</dbReference>
<dbReference type="Pfam" id="PF03061">
    <property type="entry name" value="4HBT"/>
    <property type="match status" value="1"/>
</dbReference>
<dbReference type="InterPro" id="IPR039298">
    <property type="entry name" value="ACOT13"/>
</dbReference>
<evidence type="ECO:0000256" key="2">
    <source>
        <dbReference type="ARBA" id="ARBA00022801"/>
    </source>
</evidence>
<dbReference type="AlphaFoldDB" id="A0A251WYH9"/>
<comment type="similarity">
    <text evidence="1">Belongs to the thioesterase PaaI family.</text>
</comment>
<gene>
    <name evidence="4" type="ORF">BVC71_10810</name>
</gene>
<dbReference type="OrthoDB" id="3477511at2"/>
<protein>
    <recommendedName>
        <fullName evidence="3">Thioesterase domain-containing protein</fullName>
    </recommendedName>
</protein>
<dbReference type="CDD" id="cd03443">
    <property type="entry name" value="PaaI_thioesterase"/>
    <property type="match status" value="1"/>
</dbReference>
<dbReference type="Gene3D" id="3.10.129.10">
    <property type="entry name" value="Hotdog Thioesterase"/>
    <property type="match status" value="1"/>
</dbReference>
<dbReference type="NCBIfam" id="TIGR00369">
    <property type="entry name" value="unchar_dom_1"/>
    <property type="match status" value="1"/>
</dbReference>
<sequence>MEKFGSDSPFISFLGPDLIEWRDGYIQVGFDLRPELMNRAGILHGGVTSAILDHVGGMCGLYSDDPAKPVYGVTLNLNVNFLSPGGTGHVTATGTRVKSGRSVFFSEMTLMDGETMIATATGVFKLNKSHR</sequence>
<evidence type="ECO:0000313" key="5">
    <source>
        <dbReference type="Proteomes" id="UP000194664"/>
    </source>
</evidence>
<dbReference type="GO" id="GO:0047617">
    <property type="term" value="F:fatty acyl-CoA hydrolase activity"/>
    <property type="evidence" value="ECO:0007669"/>
    <property type="project" value="InterPro"/>
</dbReference>
<evidence type="ECO:0000313" key="4">
    <source>
        <dbReference type="EMBL" id="OUD09185.1"/>
    </source>
</evidence>
<keyword evidence="5" id="KW-1185">Reference proteome</keyword>
<feature type="domain" description="Thioesterase" evidence="3">
    <location>
        <begin position="41"/>
        <end position="116"/>
    </location>
</feature>
<dbReference type="EMBL" id="MSPP01000003">
    <property type="protein sequence ID" value="OUD09185.1"/>
    <property type="molecule type" value="Genomic_DNA"/>
</dbReference>
<dbReference type="InterPro" id="IPR003736">
    <property type="entry name" value="PAAI_dom"/>
</dbReference>
<dbReference type="Proteomes" id="UP000194664">
    <property type="component" value="Unassembled WGS sequence"/>
</dbReference>